<proteinExistence type="inferred from homology"/>
<dbReference type="SUPFAM" id="SSF47240">
    <property type="entry name" value="Ferritin-like"/>
    <property type="match status" value="1"/>
</dbReference>
<organism evidence="4 5">
    <name type="scientific">[Clostridium] celerecrescens 18A</name>
    <dbReference type="NCBI Taxonomy" id="1286362"/>
    <lineage>
        <taxon>Bacteria</taxon>
        <taxon>Bacillati</taxon>
        <taxon>Bacillota</taxon>
        <taxon>Clostridia</taxon>
        <taxon>Lachnospirales</taxon>
        <taxon>Lachnospiraceae</taxon>
        <taxon>Lacrimispora</taxon>
    </lineage>
</organism>
<evidence type="ECO:0000313" key="4">
    <source>
        <dbReference type="EMBL" id="PJJ29737.1"/>
    </source>
</evidence>
<dbReference type="InterPro" id="IPR012347">
    <property type="entry name" value="Ferritin-like"/>
</dbReference>
<dbReference type="CDD" id="cd01043">
    <property type="entry name" value="DPS"/>
    <property type="match status" value="1"/>
</dbReference>
<dbReference type="PROSITE" id="PS00818">
    <property type="entry name" value="DPS_1"/>
    <property type="match status" value="1"/>
</dbReference>
<dbReference type="PRINTS" id="PR01346">
    <property type="entry name" value="HELNAPAPROT"/>
</dbReference>
<dbReference type="InterPro" id="IPR002177">
    <property type="entry name" value="DPS_DNA-bd"/>
</dbReference>
<name>A0A2M8Z8G3_9FIRM</name>
<dbReference type="GO" id="GO:0008199">
    <property type="term" value="F:ferric iron binding"/>
    <property type="evidence" value="ECO:0007669"/>
    <property type="project" value="InterPro"/>
</dbReference>
<evidence type="ECO:0000256" key="2">
    <source>
        <dbReference type="RuleBase" id="RU003875"/>
    </source>
</evidence>
<dbReference type="InterPro" id="IPR009078">
    <property type="entry name" value="Ferritin-like_SF"/>
</dbReference>
<dbReference type="Gene3D" id="1.20.1260.10">
    <property type="match status" value="1"/>
</dbReference>
<dbReference type="InterPro" id="IPR023188">
    <property type="entry name" value="DPS_DNA-bd_CS"/>
</dbReference>
<dbReference type="PANTHER" id="PTHR42932">
    <property type="entry name" value="GENERAL STRESS PROTEIN 20U"/>
    <property type="match status" value="1"/>
</dbReference>
<evidence type="ECO:0000313" key="5">
    <source>
        <dbReference type="Proteomes" id="UP000231092"/>
    </source>
</evidence>
<reference evidence="4 5" key="1">
    <citation type="submission" date="2017-11" db="EMBL/GenBank/DDBJ databases">
        <title>Understudied soil microbes with underappreciated capabilities: Untangling the Clostridium saccharolyticum group.</title>
        <authorList>
            <person name="Leschine S."/>
        </authorList>
    </citation>
    <scope>NUCLEOTIDE SEQUENCE [LARGE SCALE GENOMIC DNA]</scope>
    <source>
        <strain evidence="4 5">18A</strain>
    </source>
</reference>
<dbReference type="PROSITE" id="PS00819">
    <property type="entry name" value="DPS_2"/>
    <property type="match status" value="1"/>
</dbReference>
<gene>
    <name evidence="4" type="ORF">H171_3292</name>
</gene>
<dbReference type="EMBL" id="PGET01000001">
    <property type="protein sequence ID" value="PJJ29737.1"/>
    <property type="molecule type" value="Genomic_DNA"/>
</dbReference>
<protein>
    <submittedName>
        <fullName evidence="4">Starvation-inducible DNA-binding protein</fullName>
    </submittedName>
</protein>
<dbReference type="InterPro" id="IPR008331">
    <property type="entry name" value="Ferritin_DPS_dom"/>
</dbReference>
<evidence type="ECO:0000256" key="1">
    <source>
        <dbReference type="ARBA" id="ARBA00009497"/>
    </source>
</evidence>
<dbReference type="OrthoDB" id="9797023at2"/>
<accession>A0A2M8Z8G3</accession>
<comment type="caution">
    <text evidence="4">The sequence shown here is derived from an EMBL/GenBank/DDBJ whole genome shotgun (WGS) entry which is preliminary data.</text>
</comment>
<comment type="similarity">
    <text evidence="1 2">Belongs to the Dps family.</text>
</comment>
<dbReference type="Proteomes" id="UP000231092">
    <property type="component" value="Unassembled WGS sequence"/>
</dbReference>
<dbReference type="PANTHER" id="PTHR42932:SF1">
    <property type="entry name" value="GENERAL STRESS PROTEIN 20U"/>
    <property type="match status" value="1"/>
</dbReference>
<dbReference type="Pfam" id="PF00210">
    <property type="entry name" value="Ferritin"/>
    <property type="match status" value="1"/>
</dbReference>
<sequence length="146" mass="16799">MSKNLFEKLNEYLANQQVMYMKLHNLHWYVKGRSFFTLHAKLEELYDQTAQIMDDVAERLLALGGSPVASLKKALALSSVKELEDVPISSDETIKNLISDVEYWIRDTKEIVKLADDDNDGATADQFNGYLAEYQKLLWMLKSYIS</sequence>
<evidence type="ECO:0000259" key="3">
    <source>
        <dbReference type="Pfam" id="PF00210"/>
    </source>
</evidence>
<dbReference type="GO" id="GO:0016722">
    <property type="term" value="F:oxidoreductase activity, acting on metal ions"/>
    <property type="evidence" value="ECO:0007669"/>
    <property type="project" value="InterPro"/>
</dbReference>
<dbReference type="PIRSF" id="PIRSF005900">
    <property type="entry name" value="Dps"/>
    <property type="match status" value="1"/>
</dbReference>
<feature type="domain" description="Ferritin/DPS" evidence="3">
    <location>
        <begin position="7"/>
        <end position="145"/>
    </location>
</feature>
<dbReference type="RefSeq" id="WP_100306077.1">
    <property type="nucleotide sequence ID" value="NZ_PGET01000001.1"/>
</dbReference>
<dbReference type="GO" id="GO:0003677">
    <property type="term" value="F:DNA binding"/>
    <property type="evidence" value="ECO:0007669"/>
    <property type="project" value="UniProtKB-KW"/>
</dbReference>
<keyword evidence="4" id="KW-0238">DNA-binding</keyword>
<dbReference type="AlphaFoldDB" id="A0A2M8Z8G3"/>